<dbReference type="RefSeq" id="WP_190725198.1">
    <property type="nucleotide sequence ID" value="NZ_CP061539.1"/>
</dbReference>
<gene>
    <name evidence="2" type="ORF">IDM49_04695</name>
</gene>
<evidence type="ECO:0000313" key="3">
    <source>
        <dbReference type="Proteomes" id="UP000516404"/>
    </source>
</evidence>
<accession>A0A7H2BFW7</accession>
<name>A0A7H2BFW7_9MICC</name>
<feature type="compositionally biased region" description="Basic residues" evidence="1">
    <location>
        <begin position="1"/>
        <end position="10"/>
    </location>
</feature>
<keyword evidence="3" id="KW-1185">Reference proteome</keyword>
<dbReference type="AlphaFoldDB" id="A0A7H2BFW7"/>
<evidence type="ECO:0000313" key="2">
    <source>
        <dbReference type="EMBL" id="QNV38563.1"/>
    </source>
</evidence>
<organism evidence="2 3">
    <name type="scientific">Rothia terrae</name>
    <dbReference type="NCBI Taxonomy" id="396015"/>
    <lineage>
        <taxon>Bacteria</taxon>
        <taxon>Bacillati</taxon>
        <taxon>Actinomycetota</taxon>
        <taxon>Actinomycetes</taxon>
        <taxon>Micrococcales</taxon>
        <taxon>Micrococcaceae</taxon>
        <taxon>Rothia</taxon>
    </lineage>
</organism>
<dbReference type="Proteomes" id="UP000516404">
    <property type="component" value="Chromosome"/>
</dbReference>
<dbReference type="GeneID" id="96623524"/>
<sequence>MGKKNNRKRTPSNLSKWQKPRPASGRDISRILDPTPRIESAADGDWFVAYIASVNALKTYKCPGCHRQIKPGVAHLVAWQDDHMFGRERAIEERRHWHQKCWQTRRPY</sequence>
<reference evidence="2 3" key="1">
    <citation type="submission" date="2020-09" db="EMBL/GenBank/DDBJ databases">
        <title>Investigation of environmental microbes.</title>
        <authorList>
            <person name="Ou Y."/>
            <person name="Kang Q."/>
        </authorList>
    </citation>
    <scope>NUCLEOTIDE SEQUENCE [LARGE SCALE GENOMIC DNA]</scope>
    <source>
        <strain evidence="2 3">KJZ-14</strain>
    </source>
</reference>
<proteinExistence type="predicted"/>
<feature type="region of interest" description="Disordered" evidence="1">
    <location>
        <begin position="1"/>
        <end position="30"/>
    </location>
</feature>
<protein>
    <submittedName>
        <fullName evidence="2">ATP/GTP-binding protein</fullName>
    </submittedName>
</protein>
<evidence type="ECO:0000256" key="1">
    <source>
        <dbReference type="SAM" id="MobiDB-lite"/>
    </source>
</evidence>
<dbReference type="EMBL" id="CP061539">
    <property type="protein sequence ID" value="QNV38563.1"/>
    <property type="molecule type" value="Genomic_DNA"/>
</dbReference>
<dbReference type="KEGG" id="rter:IDM49_04695"/>